<evidence type="ECO:0000256" key="1">
    <source>
        <dbReference type="SAM" id="Coils"/>
    </source>
</evidence>
<evidence type="ECO:0000256" key="2">
    <source>
        <dbReference type="SAM" id="MobiDB-lite"/>
    </source>
</evidence>
<dbReference type="Gene3D" id="3.60.10.10">
    <property type="entry name" value="Endonuclease/exonuclease/phosphatase"/>
    <property type="match status" value="1"/>
</dbReference>
<proteinExistence type="predicted"/>
<sequence>MASNQEPEQPKKKKKRIRSKNKDEPIPGAFDLSAILNSQQTFPLSNNMNGQPYMNNNTNFHNMSMPMMSSPFVTSPTQQFQMGAPYMPCPTPTQASPPQWATELLSKFEAMSVKMNSIDEIKSAVSSVDFKLSEMKGDMKKLSKRVLDVETSQNFISKSFDENIKVHEKTNKKIESDIKKLATECEALRNDMSFIKRDSKNLSDSKVNLQKIFKANEKLNNDLESIKCESMRDNLLFHGIKESEGEDCALIIKSMCENNLEIEDELNIKSAFRLGKKNEVALSSQNEGQERIRPILVKFSDRQKRDSVRKRSYKLKSSSISITDQYPKSVVEKRKSLIPYLKKARDADVKAVLIKDKLFIGGVLYSGGPLDVAIANAKKEKIKFSDSENVLHKSQNHDGADVMNENECWINNTCNIEIDDFVCKSIPLSRKKYKQGCGMYVMIRKMLSPYVKIIDISYETLIWIRIAKELTGCESDYLIANLYIPPQNSSFYRIHNCDLFYELESQMIHYSAECPNIFVIGDLNARTANMNDYVQNDKLHDSILDRVGDLFTYVADEALSCRNNPDAGTNDYGTKLLNLCKSSGLRIINGRHPDGLSNDFTYSGPRGMSVIDYLLAKPINIEKVLKFITSNFTTYSDHAPIHVQFKTDFTMQCNDINSNLMDGEESQFFKWNKEFRDLCYNALLVNADDLSLTIANMDIASQDGMDLCINNFTQCLTNVTAPFFKQMPKVKAKLKRNSQNQRVNTDKPWFDQKCKELYANYCKKLHTFNGKKTFNSHIDLNSAKKAYKKYECKLKRSYKRQEGYMLCKLKKDNPRKFYSLFRKNNQRKCDLNITDFFEYFKELVSSAPNSNKRPEVINNECVFDELDADITADEIIKAIYELKMDKSHGPDCLLNEFFIEYKDFIIPHLCTIFNAVLISGYFPSSWSDAILVPIFKSGDANDAANYRALFYYLFSISLVSNLLARQVQIEDRGLKNSRVPEF</sequence>
<reference evidence="3" key="1">
    <citation type="submission" date="2021-03" db="EMBL/GenBank/DDBJ databases">
        <authorList>
            <person name="Bekaert M."/>
        </authorList>
    </citation>
    <scope>NUCLEOTIDE SEQUENCE</scope>
</reference>
<dbReference type="PANTHER" id="PTHR33395:SF22">
    <property type="entry name" value="REVERSE TRANSCRIPTASE DOMAIN-CONTAINING PROTEIN"/>
    <property type="match status" value="1"/>
</dbReference>
<dbReference type="EMBL" id="CAJPWZ010002758">
    <property type="protein sequence ID" value="CAG2245090.1"/>
    <property type="molecule type" value="Genomic_DNA"/>
</dbReference>
<keyword evidence="4" id="KW-1185">Reference proteome</keyword>
<name>A0A8S3URU2_MYTED</name>
<dbReference type="InterPro" id="IPR036691">
    <property type="entry name" value="Endo/exonu/phosph_ase_sf"/>
</dbReference>
<gene>
    <name evidence="3" type="ORF">MEDL_57107</name>
</gene>
<organism evidence="3 4">
    <name type="scientific">Mytilus edulis</name>
    <name type="common">Blue mussel</name>
    <dbReference type="NCBI Taxonomy" id="6550"/>
    <lineage>
        <taxon>Eukaryota</taxon>
        <taxon>Metazoa</taxon>
        <taxon>Spiralia</taxon>
        <taxon>Lophotrochozoa</taxon>
        <taxon>Mollusca</taxon>
        <taxon>Bivalvia</taxon>
        <taxon>Autobranchia</taxon>
        <taxon>Pteriomorphia</taxon>
        <taxon>Mytilida</taxon>
        <taxon>Mytiloidea</taxon>
        <taxon>Mytilidae</taxon>
        <taxon>Mytilinae</taxon>
        <taxon>Mytilus</taxon>
    </lineage>
</organism>
<dbReference type="PANTHER" id="PTHR33395">
    <property type="entry name" value="TRANSCRIPTASE, PUTATIVE-RELATED-RELATED"/>
    <property type="match status" value="1"/>
</dbReference>
<comment type="caution">
    <text evidence="3">The sequence shown here is derived from an EMBL/GenBank/DDBJ whole genome shotgun (WGS) entry which is preliminary data.</text>
</comment>
<feature type="region of interest" description="Disordered" evidence="2">
    <location>
        <begin position="1"/>
        <end position="28"/>
    </location>
</feature>
<protein>
    <recommendedName>
        <fullName evidence="5">Endonuclease/exonuclease/phosphatase domain-containing protein</fullName>
    </recommendedName>
</protein>
<dbReference type="SUPFAM" id="SSF56219">
    <property type="entry name" value="DNase I-like"/>
    <property type="match status" value="1"/>
</dbReference>
<dbReference type="Proteomes" id="UP000683360">
    <property type="component" value="Unassembled WGS sequence"/>
</dbReference>
<dbReference type="OrthoDB" id="8052050at2759"/>
<evidence type="ECO:0000313" key="4">
    <source>
        <dbReference type="Proteomes" id="UP000683360"/>
    </source>
</evidence>
<dbReference type="AlphaFoldDB" id="A0A8S3URU2"/>
<accession>A0A8S3URU2</accession>
<evidence type="ECO:0000313" key="3">
    <source>
        <dbReference type="EMBL" id="CAG2245090.1"/>
    </source>
</evidence>
<feature type="coiled-coil region" evidence="1">
    <location>
        <begin position="164"/>
        <end position="229"/>
    </location>
</feature>
<dbReference type="Gene3D" id="3.30.70.1820">
    <property type="entry name" value="L1 transposable element, RRM domain"/>
    <property type="match status" value="1"/>
</dbReference>
<evidence type="ECO:0008006" key="5">
    <source>
        <dbReference type="Google" id="ProtNLM"/>
    </source>
</evidence>
<keyword evidence="1" id="KW-0175">Coiled coil</keyword>